<proteinExistence type="predicted"/>
<dbReference type="Pfam" id="PF11128">
    <property type="entry name" value="Nucleocap_ssRNA"/>
    <property type="match status" value="1"/>
</dbReference>
<protein>
    <submittedName>
        <fullName evidence="1">Coat protein</fullName>
    </submittedName>
</protein>
<dbReference type="GO" id="GO:0019028">
    <property type="term" value="C:viral capsid"/>
    <property type="evidence" value="ECO:0007669"/>
    <property type="project" value="UniProtKB-KW"/>
</dbReference>
<dbReference type="EMBL" id="BK062726">
    <property type="protein sequence ID" value="DBA06951.1"/>
    <property type="molecule type" value="Genomic_RNA"/>
</dbReference>
<keyword evidence="1" id="KW-0167">Capsid protein</keyword>
<name>A0A9N6YJQ1_9VIRU</name>
<dbReference type="InterPro" id="IPR021310">
    <property type="entry name" value="Nucleocap_ssRNA"/>
</dbReference>
<keyword evidence="1" id="KW-0946">Virion</keyword>
<evidence type="ECO:0000313" key="1">
    <source>
        <dbReference type="EMBL" id="DBA06951.1"/>
    </source>
</evidence>
<reference evidence="1" key="1">
    <citation type="journal article" date="2023" name="bioRxiv">
        <title>Expanding the repertoire of the plant infecting ophioviruses.</title>
        <authorList>
            <person name="Debat H."/>
            <person name="Garcia M.L."/>
            <person name="Bejerman N."/>
        </authorList>
    </citation>
    <scope>NUCLEOTIDE SEQUENCE</scope>
</reference>
<organism evidence="1">
    <name type="scientific">Rhododendron ophiovirus</name>
    <dbReference type="NCBI Taxonomy" id="2983957"/>
    <lineage>
        <taxon>Viruses</taxon>
        <taxon>Riboviria</taxon>
        <taxon>Orthornavirae</taxon>
        <taxon>Negarnaviricota</taxon>
        <taxon>Haploviricotina</taxon>
        <taxon>Milneviricetes</taxon>
        <taxon>Naedrevirales</taxon>
        <taxon>Aspiviridae</taxon>
        <taxon>Ophiovirus</taxon>
    </lineage>
</organism>
<accession>A0A9N6YJQ1</accession>
<sequence>MDRIQVEHLIKANDRRKAGVPSGEDISLLEKYGITDKTGRLCADNYQLLVSLENSDVVSLIAGKLEKHSTGTPFVSLKGSTSEEVKKDEIGDDINQEFVSTSTEAQLLVCESNYALDEKKIREELETFLKKSHREGEGYKKGDVKIMHFDQAAQQNPELLIAAGTKVLDALLFCALVEDETKVGMFHFVSVSKLNSLVISKNLEEARRAILAALVLVWTQGGLPSEVTQSRSLSKFVRNYIYGGKVENHLQIAQQLSSTSTLKFPCSVFLDVKISELDQGVASRCKLSVAGNRPVRYAIYSADCEKQARRTVVEGMTAVDIQEAMTRNERIDLARSIVDFLVSLQGNTDAQARMHPQRKDRPVVKDLSLMLTRAIIENLSVVGRYQLVRKVDDERNSAFTLDTGYYGVVMGEERVWPILTNARADFRSLSLAALKGYYKML</sequence>